<dbReference type="EMBL" id="JNAM01000010">
    <property type="protein sequence ID" value="KGF97301.1"/>
    <property type="molecule type" value="Genomic_DNA"/>
</dbReference>
<name>A0A0A2A8Z1_PROMR</name>
<comment type="caution">
    <text evidence="1">The sequence shown here is derived from an EMBL/GenBank/DDBJ whole genome shotgun (WGS) entry which is preliminary data.</text>
</comment>
<dbReference type="OrthoDB" id="541666at2"/>
<dbReference type="Proteomes" id="UP000030445">
    <property type="component" value="Unassembled WGS sequence"/>
</dbReference>
<sequence>MNTENYKEKYKKVSDLLWPSEKEDKITIGFYRDLSDLSKNINYSKEKKSILFEQVFRIIKGKGG</sequence>
<dbReference type="RefSeq" id="WP_032526679.1">
    <property type="nucleotide sequence ID" value="NZ_CP138951.1"/>
</dbReference>
<evidence type="ECO:0000313" key="1">
    <source>
        <dbReference type="EMBL" id="KGF97301.1"/>
    </source>
</evidence>
<reference evidence="2" key="1">
    <citation type="journal article" date="2014" name="Sci. Data">
        <title>Genomes of diverse isolates of the marine cyanobacterium Prochlorococcus.</title>
        <authorList>
            <person name="Biller S."/>
            <person name="Berube P."/>
            <person name="Thompson J."/>
            <person name="Kelly L."/>
            <person name="Roggensack S."/>
            <person name="Awad L."/>
            <person name="Roache-Johnson K."/>
            <person name="Ding H."/>
            <person name="Giovannoni S.J."/>
            <person name="Moore L.R."/>
            <person name="Chisholm S.W."/>
        </authorList>
    </citation>
    <scope>NUCLEOTIDE SEQUENCE [LARGE SCALE GENOMIC DNA]</scope>
    <source>
        <strain evidence="2">MIT 9302</strain>
    </source>
</reference>
<protein>
    <submittedName>
        <fullName evidence="1">Uncharacterized protein</fullName>
    </submittedName>
</protein>
<organism evidence="1 2">
    <name type="scientific">Prochlorococcus marinus str. MIT 9302</name>
    <dbReference type="NCBI Taxonomy" id="74545"/>
    <lineage>
        <taxon>Bacteria</taxon>
        <taxon>Bacillati</taxon>
        <taxon>Cyanobacteriota</taxon>
        <taxon>Cyanophyceae</taxon>
        <taxon>Synechococcales</taxon>
        <taxon>Prochlorococcaceae</taxon>
        <taxon>Prochlorococcus</taxon>
    </lineage>
</organism>
<dbReference type="AlphaFoldDB" id="A0A0A2A8Z1"/>
<accession>A0A0A2A8Z1</accession>
<proteinExistence type="predicted"/>
<gene>
    <name evidence="1" type="ORF">EU96_1013</name>
</gene>
<evidence type="ECO:0000313" key="2">
    <source>
        <dbReference type="Proteomes" id="UP000030445"/>
    </source>
</evidence>